<protein>
    <submittedName>
        <fullName evidence="1">Uncharacterized protein</fullName>
    </submittedName>
</protein>
<name>A0A2P2JP18_RHIMU</name>
<proteinExistence type="predicted"/>
<evidence type="ECO:0000313" key="1">
    <source>
        <dbReference type="EMBL" id="MBW95214.1"/>
    </source>
</evidence>
<sequence>MFEVLFNKTFCIGWVPISDVSLQTFMIREVHPFSISSYDKQTPRLSKLGVTIDLQ</sequence>
<dbReference type="EMBL" id="GGEC01014731">
    <property type="protein sequence ID" value="MBW95214.1"/>
    <property type="molecule type" value="Transcribed_RNA"/>
</dbReference>
<accession>A0A2P2JP18</accession>
<reference evidence="1" key="1">
    <citation type="submission" date="2018-02" db="EMBL/GenBank/DDBJ databases">
        <title>Rhizophora mucronata_Transcriptome.</title>
        <authorList>
            <person name="Meera S.P."/>
            <person name="Sreeshan A."/>
            <person name="Augustine A."/>
        </authorList>
    </citation>
    <scope>NUCLEOTIDE SEQUENCE</scope>
    <source>
        <tissue evidence="1">Leaf</tissue>
    </source>
</reference>
<organism evidence="1">
    <name type="scientific">Rhizophora mucronata</name>
    <name type="common">Asiatic mangrove</name>
    <dbReference type="NCBI Taxonomy" id="61149"/>
    <lineage>
        <taxon>Eukaryota</taxon>
        <taxon>Viridiplantae</taxon>
        <taxon>Streptophyta</taxon>
        <taxon>Embryophyta</taxon>
        <taxon>Tracheophyta</taxon>
        <taxon>Spermatophyta</taxon>
        <taxon>Magnoliopsida</taxon>
        <taxon>eudicotyledons</taxon>
        <taxon>Gunneridae</taxon>
        <taxon>Pentapetalae</taxon>
        <taxon>rosids</taxon>
        <taxon>fabids</taxon>
        <taxon>Malpighiales</taxon>
        <taxon>Rhizophoraceae</taxon>
        <taxon>Rhizophora</taxon>
    </lineage>
</organism>
<dbReference type="AlphaFoldDB" id="A0A2P2JP18"/>